<keyword evidence="3" id="KW-0677">Repeat</keyword>
<dbReference type="AlphaFoldDB" id="A0A6A1WMT4"/>
<evidence type="ECO:0000256" key="5">
    <source>
        <dbReference type="ARBA" id="ARBA00023043"/>
    </source>
</evidence>
<comment type="subcellular location">
    <subcellularLocation>
        <location evidence="1">Membrane</location>
        <topology evidence="1">Multi-pass membrane protein</topology>
    </subcellularLocation>
</comment>
<evidence type="ECO:0000256" key="8">
    <source>
        <dbReference type="SAM" id="MobiDB-lite"/>
    </source>
</evidence>
<feature type="transmembrane region" description="Helical" evidence="9">
    <location>
        <begin position="66"/>
        <end position="84"/>
    </location>
</feature>
<feature type="region of interest" description="Disordered" evidence="8">
    <location>
        <begin position="205"/>
        <end position="273"/>
    </location>
</feature>
<keyword evidence="7" id="KW-0175">Coiled coil</keyword>
<gene>
    <name evidence="11" type="ORF">CJ030_MR1G014056</name>
</gene>
<keyword evidence="4 9" id="KW-1133">Transmembrane helix</keyword>
<evidence type="ECO:0000256" key="7">
    <source>
        <dbReference type="SAM" id="Coils"/>
    </source>
</evidence>
<dbReference type="GO" id="GO:0005886">
    <property type="term" value="C:plasma membrane"/>
    <property type="evidence" value="ECO:0007669"/>
    <property type="project" value="TreeGrafter"/>
</dbReference>
<keyword evidence="5" id="KW-0040">ANK repeat</keyword>
<feature type="coiled-coil region" evidence="7">
    <location>
        <begin position="1"/>
        <end position="30"/>
    </location>
</feature>
<accession>A0A6A1WMT4</accession>
<feature type="compositionally biased region" description="Acidic residues" evidence="8">
    <location>
        <begin position="217"/>
        <end position="226"/>
    </location>
</feature>
<proteinExistence type="predicted"/>
<dbReference type="EMBL" id="RXIC02000019">
    <property type="protein sequence ID" value="KAB1226474.1"/>
    <property type="molecule type" value="Genomic_DNA"/>
</dbReference>
<evidence type="ECO:0000256" key="3">
    <source>
        <dbReference type="ARBA" id="ARBA00022737"/>
    </source>
</evidence>
<dbReference type="Proteomes" id="UP000516437">
    <property type="component" value="Chromosome 1"/>
</dbReference>
<name>A0A6A1WMT4_9ROSI</name>
<reference evidence="11 12" key="1">
    <citation type="journal article" date="2019" name="Plant Biotechnol. J.">
        <title>The red bayberry genome and genetic basis of sex determination.</title>
        <authorList>
            <person name="Jia H.M."/>
            <person name="Jia H.J."/>
            <person name="Cai Q.L."/>
            <person name="Wang Y."/>
            <person name="Zhao H.B."/>
            <person name="Yang W.F."/>
            <person name="Wang G.Y."/>
            <person name="Li Y.H."/>
            <person name="Zhan D.L."/>
            <person name="Shen Y.T."/>
            <person name="Niu Q.F."/>
            <person name="Chang L."/>
            <person name="Qiu J."/>
            <person name="Zhao L."/>
            <person name="Xie H.B."/>
            <person name="Fu W.Y."/>
            <person name="Jin J."/>
            <person name="Li X.W."/>
            <person name="Jiao Y."/>
            <person name="Zhou C.C."/>
            <person name="Tu T."/>
            <person name="Chai C.Y."/>
            <person name="Gao J.L."/>
            <person name="Fan L.J."/>
            <person name="van de Weg E."/>
            <person name="Wang J.Y."/>
            <person name="Gao Z.S."/>
        </authorList>
    </citation>
    <scope>NUCLEOTIDE SEQUENCE [LARGE SCALE GENOMIC DNA]</scope>
    <source>
        <tissue evidence="11">Leaves</tissue>
    </source>
</reference>
<evidence type="ECO:0000256" key="1">
    <source>
        <dbReference type="ARBA" id="ARBA00004141"/>
    </source>
</evidence>
<evidence type="ECO:0000256" key="6">
    <source>
        <dbReference type="ARBA" id="ARBA00023136"/>
    </source>
</evidence>
<feature type="domain" description="PGG" evidence="10">
    <location>
        <begin position="19"/>
        <end position="83"/>
    </location>
</feature>
<evidence type="ECO:0000313" key="12">
    <source>
        <dbReference type="Proteomes" id="UP000516437"/>
    </source>
</evidence>
<evidence type="ECO:0000256" key="4">
    <source>
        <dbReference type="ARBA" id="ARBA00022989"/>
    </source>
</evidence>
<sequence length="281" mass="31795">MARLEKRVDTEEEEEEYQEQLEKAATAQLLVAMLITTVTFAAGITMPGGFVGKDASTPPSSHPGSAILRNSAAFMAFVIFDNIMKKKKKEKEEEEEKKKKEKEREVEGEGKRKEKKKKKKEEGEGEEEYVKAFQRFPLDVTLEGLKYDHPEKAYEIKTWPVVKGFDYGEALVYLLGDAIIAADAPRKISCKPIANSFEMGYRKTSRNQWVPKRQASDEDEDVDDDKDVAKAENEPEGEEVNAEAIQFDVDTDLVDDPPIIPSPTRVPDPTSSFDTWFTAFE</sequence>
<feature type="compositionally biased region" description="Basic and acidic residues" evidence="8">
    <location>
        <begin position="96"/>
        <end position="112"/>
    </location>
</feature>
<dbReference type="InterPro" id="IPR026961">
    <property type="entry name" value="PGG_dom"/>
</dbReference>
<keyword evidence="2 9" id="KW-0812">Transmembrane</keyword>
<dbReference type="OrthoDB" id="10040922at2759"/>
<feature type="transmembrane region" description="Helical" evidence="9">
    <location>
        <begin position="27"/>
        <end position="46"/>
    </location>
</feature>
<dbReference type="PANTHER" id="PTHR24186:SF36">
    <property type="entry name" value="SERINE_THREONINE-PROTEIN PHOSPHATASE 6 REGULATORY ANKYRIN REPEAT SUBUNIT A-LIKE"/>
    <property type="match status" value="1"/>
</dbReference>
<feature type="region of interest" description="Disordered" evidence="8">
    <location>
        <begin position="89"/>
        <end position="126"/>
    </location>
</feature>
<dbReference type="PANTHER" id="PTHR24186">
    <property type="entry name" value="PROTEIN PHOSPHATASE 1 REGULATORY SUBUNIT"/>
    <property type="match status" value="1"/>
</dbReference>
<organism evidence="11 12">
    <name type="scientific">Morella rubra</name>
    <name type="common">Chinese bayberry</name>
    <dbReference type="NCBI Taxonomy" id="262757"/>
    <lineage>
        <taxon>Eukaryota</taxon>
        <taxon>Viridiplantae</taxon>
        <taxon>Streptophyta</taxon>
        <taxon>Embryophyta</taxon>
        <taxon>Tracheophyta</taxon>
        <taxon>Spermatophyta</taxon>
        <taxon>Magnoliopsida</taxon>
        <taxon>eudicotyledons</taxon>
        <taxon>Gunneridae</taxon>
        <taxon>Pentapetalae</taxon>
        <taxon>rosids</taxon>
        <taxon>fabids</taxon>
        <taxon>Fagales</taxon>
        <taxon>Myricaceae</taxon>
        <taxon>Morella</taxon>
    </lineage>
</organism>
<keyword evidence="6 9" id="KW-0472">Membrane</keyword>
<keyword evidence="12" id="KW-1185">Reference proteome</keyword>
<protein>
    <recommendedName>
        <fullName evidence="10">PGG domain-containing protein</fullName>
    </recommendedName>
</protein>
<dbReference type="Pfam" id="PF13962">
    <property type="entry name" value="PGG"/>
    <property type="match status" value="1"/>
</dbReference>
<comment type="caution">
    <text evidence="11">The sequence shown here is derived from an EMBL/GenBank/DDBJ whole genome shotgun (WGS) entry which is preliminary data.</text>
</comment>
<evidence type="ECO:0000256" key="9">
    <source>
        <dbReference type="SAM" id="Phobius"/>
    </source>
</evidence>
<evidence type="ECO:0000256" key="2">
    <source>
        <dbReference type="ARBA" id="ARBA00022692"/>
    </source>
</evidence>
<evidence type="ECO:0000259" key="10">
    <source>
        <dbReference type="Pfam" id="PF13962"/>
    </source>
</evidence>
<evidence type="ECO:0000313" key="11">
    <source>
        <dbReference type="EMBL" id="KAB1226474.1"/>
    </source>
</evidence>